<gene>
    <name evidence="2" type="ORF">SAMN02745207_00629</name>
</gene>
<keyword evidence="3" id="KW-1185">Reference proteome</keyword>
<dbReference type="AlphaFoldDB" id="A0A1M5RN74"/>
<feature type="transmembrane region" description="Helical" evidence="1">
    <location>
        <begin position="55"/>
        <end position="76"/>
    </location>
</feature>
<dbReference type="RefSeq" id="WP_073336914.1">
    <property type="nucleotide sequence ID" value="NZ_FQXM01000003.1"/>
</dbReference>
<reference evidence="2 3" key="1">
    <citation type="submission" date="2016-11" db="EMBL/GenBank/DDBJ databases">
        <authorList>
            <person name="Jaros S."/>
            <person name="Januszkiewicz K."/>
            <person name="Wedrychowicz H."/>
        </authorList>
    </citation>
    <scope>NUCLEOTIDE SEQUENCE [LARGE SCALE GENOMIC DNA]</scope>
    <source>
        <strain evidence="2 3">DSM 8605</strain>
    </source>
</reference>
<dbReference type="OrthoDB" id="37447at2"/>
<organism evidence="2 3">
    <name type="scientific">Clostridium grantii DSM 8605</name>
    <dbReference type="NCBI Taxonomy" id="1121316"/>
    <lineage>
        <taxon>Bacteria</taxon>
        <taxon>Bacillati</taxon>
        <taxon>Bacillota</taxon>
        <taxon>Clostridia</taxon>
        <taxon>Eubacteriales</taxon>
        <taxon>Clostridiaceae</taxon>
        <taxon>Clostridium</taxon>
    </lineage>
</organism>
<evidence type="ECO:0008006" key="4">
    <source>
        <dbReference type="Google" id="ProtNLM"/>
    </source>
</evidence>
<dbReference type="EMBL" id="FQXM01000003">
    <property type="protein sequence ID" value="SHH27787.1"/>
    <property type="molecule type" value="Genomic_DNA"/>
</dbReference>
<dbReference type="InterPro" id="IPR035168">
    <property type="entry name" value="DUF5317"/>
</dbReference>
<feature type="transmembrane region" description="Helical" evidence="1">
    <location>
        <begin position="141"/>
        <end position="165"/>
    </location>
</feature>
<keyword evidence="1" id="KW-0472">Membrane</keyword>
<name>A0A1M5RN74_9CLOT</name>
<feature type="transmembrane region" description="Helical" evidence="1">
    <location>
        <begin position="30"/>
        <end position="48"/>
    </location>
</feature>
<evidence type="ECO:0000313" key="2">
    <source>
        <dbReference type="EMBL" id="SHH27787.1"/>
    </source>
</evidence>
<dbReference type="STRING" id="1121316.SAMN02745207_00629"/>
<dbReference type="Pfam" id="PF17248">
    <property type="entry name" value="DUF5317"/>
    <property type="match status" value="1"/>
</dbReference>
<evidence type="ECO:0000313" key="3">
    <source>
        <dbReference type="Proteomes" id="UP000184447"/>
    </source>
</evidence>
<proteinExistence type="predicted"/>
<accession>A0A1M5RN74</accession>
<sequence>MNSIAIILALIIGVLSKGKISNLCNIQLKKIHLIFIAISLEIVIKILLRNEIIYINNFTFAIDIIMYFIIFLFIFINRENKFILLMGLGFLLNAIVIFSNGGVMPVSKVAMESLGANYDVTKTGLYVIASRTTKFYYLSDIIPGGVMIMSIGDIISALAMMGFIIKTMKNESLIGIPL</sequence>
<protein>
    <recommendedName>
        <fullName evidence="4">DUF5317 domain-containing protein</fullName>
    </recommendedName>
</protein>
<evidence type="ECO:0000256" key="1">
    <source>
        <dbReference type="SAM" id="Phobius"/>
    </source>
</evidence>
<feature type="transmembrane region" description="Helical" evidence="1">
    <location>
        <begin position="82"/>
        <end position="103"/>
    </location>
</feature>
<keyword evidence="1" id="KW-0812">Transmembrane</keyword>
<keyword evidence="1" id="KW-1133">Transmembrane helix</keyword>
<dbReference type="Proteomes" id="UP000184447">
    <property type="component" value="Unassembled WGS sequence"/>
</dbReference>